<dbReference type="HAMAP" id="MF_00135">
    <property type="entry name" value="PRAI"/>
    <property type="match status" value="1"/>
</dbReference>
<dbReference type="PANTHER" id="PTHR42894:SF1">
    <property type="entry name" value="N-(5'-PHOSPHORIBOSYL)ANTHRANILATE ISOMERASE"/>
    <property type="match status" value="1"/>
</dbReference>
<dbReference type="InterPro" id="IPR001240">
    <property type="entry name" value="PRAI_dom"/>
</dbReference>
<dbReference type="InterPro" id="IPR011060">
    <property type="entry name" value="RibuloseP-bd_barrel"/>
</dbReference>
<dbReference type="EMBL" id="DWVY01000011">
    <property type="protein sequence ID" value="HJC73843.1"/>
    <property type="molecule type" value="Genomic_DNA"/>
</dbReference>
<evidence type="ECO:0000256" key="5">
    <source>
        <dbReference type="ARBA" id="ARBA00022605"/>
    </source>
</evidence>
<evidence type="ECO:0000313" key="12">
    <source>
        <dbReference type="Proteomes" id="UP000823902"/>
    </source>
</evidence>
<comment type="caution">
    <text evidence="11">The sequence shown here is derived from an EMBL/GenBank/DDBJ whole genome shotgun (WGS) entry which is preliminary data.</text>
</comment>
<dbReference type="AlphaFoldDB" id="A0A9D2TM58"/>
<dbReference type="CDD" id="cd00405">
    <property type="entry name" value="PRAI"/>
    <property type="match status" value="1"/>
</dbReference>
<protein>
    <recommendedName>
        <fullName evidence="4 9">N-(5'-phosphoribosyl)anthranilate isomerase</fullName>
        <shortName evidence="9">PRAI</shortName>
        <ecNumber evidence="3 9">5.3.1.24</ecNumber>
    </recommendedName>
</protein>
<dbReference type="PANTHER" id="PTHR42894">
    <property type="entry name" value="N-(5'-PHOSPHORIBOSYL)ANTHRANILATE ISOMERASE"/>
    <property type="match status" value="1"/>
</dbReference>
<evidence type="ECO:0000256" key="9">
    <source>
        <dbReference type="HAMAP-Rule" id="MF_00135"/>
    </source>
</evidence>
<keyword evidence="5 9" id="KW-0028">Amino-acid biosynthesis</keyword>
<dbReference type="EC" id="5.3.1.24" evidence="3 9"/>
<keyword evidence="8 9" id="KW-0413">Isomerase</keyword>
<evidence type="ECO:0000256" key="6">
    <source>
        <dbReference type="ARBA" id="ARBA00022822"/>
    </source>
</evidence>
<dbReference type="InterPro" id="IPR013785">
    <property type="entry name" value="Aldolase_TIM"/>
</dbReference>
<gene>
    <name evidence="9" type="primary">trpF</name>
    <name evidence="11" type="ORF">H9697_02670</name>
</gene>
<keyword evidence="7 9" id="KW-0057">Aromatic amino acid biosynthesis</keyword>
<dbReference type="Pfam" id="PF00697">
    <property type="entry name" value="PRAI"/>
    <property type="match status" value="1"/>
</dbReference>
<evidence type="ECO:0000256" key="7">
    <source>
        <dbReference type="ARBA" id="ARBA00023141"/>
    </source>
</evidence>
<dbReference type="Gene3D" id="3.20.20.70">
    <property type="entry name" value="Aldolase class I"/>
    <property type="match status" value="1"/>
</dbReference>
<accession>A0A9D2TM58</accession>
<comment type="catalytic activity">
    <reaction evidence="1 9">
        <text>N-(5-phospho-beta-D-ribosyl)anthranilate = 1-(2-carboxyphenylamino)-1-deoxy-D-ribulose 5-phosphate</text>
        <dbReference type="Rhea" id="RHEA:21540"/>
        <dbReference type="ChEBI" id="CHEBI:18277"/>
        <dbReference type="ChEBI" id="CHEBI:58613"/>
        <dbReference type="EC" id="5.3.1.24"/>
    </reaction>
</comment>
<dbReference type="GO" id="GO:0004640">
    <property type="term" value="F:phosphoribosylanthranilate isomerase activity"/>
    <property type="evidence" value="ECO:0007669"/>
    <property type="project" value="UniProtKB-UniRule"/>
</dbReference>
<sequence length="208" mass="23000">MKAERTRIKICGLSRTEDISYVNEAQPDFCGFVIEVPASRRNVTVTQLARLRQRLSEQICPVGVFVNAELKLIAKLLNDGVIDAAQLHGNEDEAYIARLREMTDKPLVKAFSIQNLSDLEEAEKSSADLVLLDHGKGGTGASFDWELLRHWKGRPYILAGGLDAGNIPEAVRKYHPYAVDLSSSVETEGRKDRQKILAAVAAVRSITL</sequence>
<evidence type="ECO:0000256" key="1">
    <source>
        <dbReference type="ARBA" id="ARBA00001164"/>
    </source>
</evidence>
<dbReference type="InterPro" id="IPR044643">
    <property type="entry name" value="TrpF_fam"/>
</dbReference>
<reference evidence="11" key="1">
    <citation type="journal article" date="2021" name="PeerJ">
        <title>Extensive microbial diversity within the chicken gut microbiome revealed by metagenomics and culture.</title>
        <authorList>
            <person name="Gilroy R."/>
            <person name="Ravi A."/>
            <person name="Getino M."/>
            <person name="Pursley I."/>
            <person name="Horton D.L."/>
            <person name="Alikhan N.F."/>
            <person name="Baker D."/>
            <person name="Gharbi K."/>
            <person name="Hall N."/>
            <person name="Watson M."/>
            <person name="Adriaenssens E.M."/>
            <person name="Foster-Nyarko E."/>
            <person name="Jarju S."/>
            <person name="Secka A."/>
            <person name="Antonio M."/>
            <person name="Oren A."/>
            <person name="Chaudhuri R.R."/>
            <person name="La Ragione R."/>
            <person name="Hildebrand F."/>
            <person name="Pallen M.J."/>
        </authorList>
    </citation>
    <scope>NUCLEOTIDE SEQUENCE</scope>
    <source>
        <strain evidence="11">CHK196-7946</strain>
    </source>
</reference>
<proteinExistence type="inferred from homology"/>
<evidence type="ECO:0000256" key="2">
    <source>
        <dbReference type="ARBA" id="ARBA00004664"/>
    </source>
</evidence>
<dbReference type="GO" id="GO:0000162">
    <property type="term" value="P:L-tryptophan biosynthetic process"/>
    <property type="evidence" value="ECO:0007669"/>
    <property type="project" value="UniProtKB-UniRule"/>
</dbReference>
<evidence type="ECO:0000259" key="10">
    <source>
        <dbReference type="Pfam" id="PF00697"/>
    </source>
</evidence>
<evidence type="ECO:0000313" key="11">
    <source>
        <dbReference type="EMBL" id="HJC73843.1"/>
    </source>
</evidence>
<reference evidence="11" key="2">
    <citation type="submission" date="2021-04" db="EMBL/GenBank/DDBJ databases">
        <authorList>
            <person name="Gilroy R."/>
        </authorList>
    </citation>
    <scope>NUCLEOTIDE SEQUENCE</scope>
    <source>
        <strain evidence="11">CHK196-7946</strain>
    </source>
</reference>
<dbReference type="Proteomes" id="UP000823902">
    <property type="component" value="Unassembled WGS sequence"/>
</dbReference>
<comment type="similarity">
    <text evidence="9">Belongs to the TrpF family.</text>
</comment>
<feature type="domain" description="N-(5'phosphoribosyl) anthranilate isomerase (PRAI)" evidence="10">
    <location>
        <begin position="8"/>
        <end position="200"/>
    </location>
</feature>
<evidence type="ECO:0000256" key="4">
    <source>
        <dbReference type="ARBA" id="ARBA00022272"/>
    </source>
</evidence>
<evidence type="ECO:0000256" key="3">
    <source>
        <dbReference type="ARBA" id="ARBA00012572"/>
    </source>
</evidence>
<comment type="pathway">
    <text evidence="2 9">Amino-acid biosynthesis; L-tryptophan biosynthesis; L-tryptophan from chorismate: step 3/5.</text>
</comment>
<organism evidence="11 12">
    <name type="scientific">Candidatus Mediterraneibacter faecavium</name>
    <dbReference type="NCBI Taxonomy" id="2838668"/>
    <lineage>
        <taxon>Bacteria</taxon>
        <taxon>Bacillati</taxon>
        <taxon>Bacillota</taxon>
        <taxon>Clostridia</taxon>
        <taxon>Lachnospirales</taxon>
        <taxon>Lachnospiraceae</taxon>
        <taxon>Mediterraneibacter</taxon>
    </lineage>
</organism>
<name>A0A9D2TM58_9FIRM</name>
<keyword evidence="6 9" id="KW-0822">Tryptophan biosynthesis</keyword>
<dbReference type="SUPFAM" id="SSF51366">
    <property type="entry name" value="Ribulose-phoshate binding barrel"/>
    <property type="match status" value="1"/>
</dbReference>
<evidence type="ECO:0000256" key="8">
    <source>
        <dbReference type="ARBA" id="ARBA00023235"/>
    </source>
</evidence>